<dbReference type="SUPFAM" id="SSF50249">
    <property type="entry name" value="Nucleic acid-binding proteins"/>
    <property type="match status" value="1"/>
</dbReference>
<evidence type="ECO:0000256" key="1">
    <source>
        <dbReference type="ARBA" id="ARBA00022603"/>
    </source>
</evidence>
<evidence type="ECO:0000259" key="5">
    <source>
        <dbReference type="PROSITE" id="PS50926"/>
    </source>
</evidence>
<comment type="similarity">
    <text evidence="4">Belongs to the class I-like SAM-binding methyltransferase superfamily. RNA M5U methyltransferase family.</text>
</comment>
<dbReference type="EMBL" id="SDPU01000022">
    <property type="protein sequence ID" value="RYU11977.1"/>
    <property type="molecule type" value="Genomic_DNA"/>
</dbReference>
<keyword evidence="2 4" id="KW-0808">Transferase</keyword>
<feature type="active site" description="Nucleophile" evidence="4">
    <location>
        <position position="340"/>
    </location>
</feature>
<feature type="binding site" evidence="4">
    <location>
        <position position="269"/>
    </location>
    <ligand>
        <name>S-adenosyl-L-methionine</name>
        <dbReference type="ChEBI" id="CHEBI:59789"/>
    </ligand>
</feature>
<dbReference type="Pfam" id="PF05958">
    <property type="entry name" value="tRNA_U5-meth_tr"/>
    <property type="match status" value="1"/>
</dbReference>
<dbReference type="RefSeq" id="WP_129987565.1">
    <property type="nucleotide sequence ID" value="NZ_SDPU01000022.1"/>
</dbReference>
<evidence type="ECO:0000313" key="7">
    <source>
        <dbReference type="Proteomes" id="UP000291189"/>
    </source>
</evidence>
<protein>
    <submittedName>
        <fullName evidence="6">Class I SAM-dependent RNA methyltransferase</fullName>
    </submittedName>
</protein>
<evidence type="ECO:0000313" key="6">
    <source>
        <dbReference type="EMBL" id="RYU11977.1"/>
    </source>
</evidence>
<dbReference type="PROSITE" id="PS51687">
    <property type="entry name" value="SAM_MT_RNA_M5U"/>
    <property type="match status" value="1"/>
</dbReference>
<feature type="binding site" evidence="4">
    <location>
        <position position="313"/>
    </location>
    <ligand>
        <name>S-adenosyl-L-methionine</name>
        <dbReference type="ChEBI" id="CHEBI:59789"/>
    </ligand>
</feature>
<accession>A0A4Q5J0D0</accession>
<comment type="caution">
    <text evidence="6">The sequence shown here is derived from an EMBL/GenBank/DDBJ whole genome shotgun (WGS) entry which is preliminary data.</text>
</comment>
<dbReference type="InterPro" id="IPR002792">
    <property type="entry name" value="TRAM_dom"/>
</dbReference>
<sequence>MNRRPRQKQSHGRSLVGQTFDVEVGPVAHGGHFVARHDGRVVFVRHALPGERVTVRVTEGDEGSRFLRGDAVSVLEPSPDRVEAPCPVAGPGLCGGCDFQHVALPAQRVLKAAVVREQLQRLAKLDVPVDVEAVPGDDDGLRWRTRVQVALTPDGRRGFRAHRSHRVVPVDDCVITRTDARVEVEGEPVDEGVVSEAVSTSYGDHTFDVAAGGFWQVHPGAPRVLVETVLDQLRPEPGESCLDLYAGVGLFSAFLADAVGPTGSVHAVEGDRTACEHARANLAAYPHAAVTRGSVDRTLDRLDLEPVDLVVLDPPREGARKPVVSAVVARAPRAVVYVACDPAALARDVSLFTEGGYRLDALRAFDLFPMTHHVECVALLTR</sequence>
<keyword evidence="1 4" id="KW-0489">Methyltransferase</keyword>
<dbReference type="SUPFAM" id="SSF53335">
    <property type="entry name" value="S-adenosyl-L-methionine-dependent methyltransferases"/>
    <property type="match status" value="1"/>
</dbReference>
<dbReference type="InterPro" id="IPR012340">
    <property type="entry name" value="NA-bd_OB-fold"/>
</dbReference>
<dbReference type="Gene3D" id="3.40.50.150">
    <property type="entry name" value="Vaccinia Virus protein VP39"/>
    <property type="match status" value="2"/>
</dbReference>
<dbReference type="GO" id="GO:0070041">
    <property type="term" value="F:rRNA (uridine-C5-)-methyltransferase activity"/>
    <property type="evidence" value="ECO:0007669"/>
    <property type="project" value="TreeGrafter"/>
</dbReference>
<dbReference type="InterPro" id="IPR030391">
    <property type="entry name" value="MeTrfase_TrmA_CS"/>
</dbReference>
<evidence type="ECO:0000256" key="2">
    <source>
        <dbReference type="ARBA" id="ARBA00022679"/>
    </source>
</evidence>
<dbReference type="PANTHER" id="PTHR11061">
    <property type="entry name" value="RNA M5U METHYLTRANSFERASE"/>
    <property type="match status" value="1"/>
</dbReference>
<name>A0A4Q5J0D0_9ACTN</name>
<dbReference type="Gene3D" id="2.40.50.140">
    <property type="entry name" value="Nucleic acid-binding proteins"/>
    <property type="match status" value="1"/>
</dbReference>
<dbReference type="OrthoDB" id="9804590at2"/>
<feature type="binding site" evidence="4">
    <location>
        <position position="245"/>
    </location>
    <ligand>
        <name>S-adenosyl-L-methionine</name>
        <dbReference type="ChEBI" id="CHEBI:59789"/>
    </ligand>
</feature>
<dbReference type="PROSITE" id="PS50926">
    <property type="entry name" value="TRAM"/>
    <property type="match status" value="1"/>
</dbReference>
<feature type="domain" description="TRAM" evidence="5">
    <location>
        <begin position="13"/>
        <end position="73"/>
    </location>
</feature>
<gene>
    <name evidence="6" type="ORF">ETU37_12025</name>
</gene>
<keyword evidence="7" id="KW-1185">Reference proteome</keyword>
<dbReference type="GO" id="GO:0070475">
    <property type="term" value="P:rRNA base methylation"/>
    <property type="evidence" value="ECO:0007669"/>
    <property type="project" value="TreeGrafter"/>
</dbReference>
<dbReference type="AlphaFoldDB" id="A0A4Q5J0D0"/>
<dbReference type="Proteomes" id="UP000291189">
    <property type="component" value="Unassembled WGS sequence"/>
</dbReference>
<dbReference type="InterPro" id="IPR010280">
    <property type="entry name" value="U5_MeTrfase_fam"/>
</dbReference>
<organism evidence="6 7">
    <name type="scientific">Nocardioides iriomotensis</name>
    <dbReference type="NCBI Taxonomy" id="715784"/>
    <lineage>
        <taxon>Bacteria</taxon>
        <taxon>Bacillati</taxon>
        <taxon>Actinomycetota</taxon>
        <taxon>Actinomycetes</taxon>
        <taxon>Propionibacteriales</taxon>
        <taxon>Nocardioidaceae</taxon>
        <taxon>Nocardioides</taxon>
    </lineage>
</organism>
<dbReference type="PROSITE" id="PS01231">
    <property type="entry name" value="TRMA_2"/>
    <property type="match status" value="1"/>
</dbReference>
<evidence type="ECO:0000256" key="4">
    <source>
        <dbReference type="PROSITE-ProRule" id="PRU01024"/>
    </source>
</evidence>
<evidence type="ECO:0000256" key="3">
    <source>
        <dbReference type="ARBA" id="ARBA00022691"/>
    </source>
</evidence>
<keyword evidence="3 4" id="KW-0949">S-adenosyl-L-methionine</keyword>
<dbReference type="InterPro" id="IPR029063">
    <property type="entry name" value="SAM-dependent_MTases_sf"/>
</dbReference>
<reference evidence="6 7" key="1">
    <citation type="submission" date="2019-01" db="EMBL/GenBank/DDBJ databases">
        <title>Nocardioides guangzhouensis sp. nov., an actinobacterium isolated from soil.</title>
        <authorList>
            <person name="Fu Y."/>
            <person name="Cai Y."/>
            <person name="Lin Z."/>
            <person name="Chen P."/>
        </authorList>
    </citation>
    <scope>NUCLEOTIDE SEQUENCE [LARGE SCALE GENOMIC DNA]</scope>
    <source>
        <strain evidence="6 7">NBRC 105384</strain>
    </source>
</reference>
<dbReference type="Gene3D" id="2.40.50.1070">
    <property type="match status" value="1"/>
</dbReference>
<dbReference type="PANTHER" id="PTHR11061:SF30">
    <property type="entry name" value="TRNA (URACIL(54)-C(5))-METHYLTRANSFERASE"/>
    <property type="match status" value="1"/>
</dbReference>
<feature type="binding site" evidence="4">
    <location>
        <position position="216"/>
    </location>
    <ligand>
        <name>S-adenosyl-L-methionine</name>
        <dbReference type="ChEBI" id="CHEBI:59789"/>
    </ligand>
</feature>
<dbReference type="Pfam" id="PF01938">
    <property type="entry name" value="TRAM"/>
    <property type="match status" value="1"/>
</dbReference>
<proteinExistence type="inferred from homology"/>